<dbReference type="SUPFAM" id="SSF46689">
    <property type="entry name" value="Homeodomain-like"/>
    <property type="match status" value="1"/>
</dbReference>
<dbReference type="PANTHER" id="PTHR47894:SF1">
    <property type="entry name" value="HTH-TYPE TRANSCRIPTIONAL REGULATOR VQSM"/>
    <property type="match status" value="1"/>
</dbReference>
<dbReference type="PANTHER" id="PTHR47894">
    <property type="entry name" value="HTH-TYPE TRANSCRIPTIONAL REGULATOR GADX"/>
    <property type="match status" value="1"/>
</dbReference>
<evidence type="ECO:0000256" key="2">
    <source>
        <dbReference type="ARBA" id="ARBA00023125"/>
    </source>
</evidence>
<dbReference type="Pfam" id="PF12625">
    <property type="entry name" value="Arabinose_bd"/>
    <property type="match status" value="1"/>
</dbReference>
<dbReference type="KEGG" id="kak:Kalk_12255"/>
<evidence type="ECO:0000313" key="6">
    <source>
        <dbReference type="Proteomes" id="UP000235116"/>
    </source>
</evidence>
<evidence type="ECO:0000259" key="4">
    <source>
        <dbReference type="PROSITE" id="PS01124"/>
    </source>
</evidence>
<protein>
    <recommendedName>
        <fullName evidence="4">HTH araC/xylS-type domain-containing protein</fullName>
    </recommendedName>
</protein>
<accession>A0A2K9LLL9</accession>
<dbReference type="InterPro" id="IPR032687">
    <property type="entry name" value="AraC-type_N"/>
</dbReference>
<dbReference type="AlphaFoldDB" id="A0A2K9LLL9"/>
<dbReference type="GO" id="GO:0000976">
    <property type="term" value="F:transcription cis-regulatory region binding"/>
    <property type="evidence" value="ECO:0007669"/>
    <property type="project" value="TreeGrafter"/>
</dbReference>
<dbReference type="Proteomes" id="UP000235116">
    <property type="component" value="Chromosome"/>
</dbReference>
<dbReference type="InterPro" id="IPR018060">
    <property type="entry name" value="HTH_AraC"/>
</dbReference>
<dbReference type="Pfam" id="PF12833">
    <property type="entry name" value="HTH_18"/>
    <property type="match status" value="1"/>
</dbReference>
<keyword evidence="3" id="KW-0804">Transcription</keyword>
<evidence type="ECO:0000313" key="5">
    <source>
        <dbReference type="EMBL" id="AUM13150.1"/>
    </source>
</evidence>
<keyword evidence="6" id="KW-1185">Reference proteome</keyword>
<evidence type="ECO:0000256" key="1">
    <source>
        <dbReference type="ARBA" id="ARBA00023015"/>
    </source>
</evidence>
<dbReference type="EMBL" id="CP022684">
    <property type="protein sequence ID" value="AUM13150.1"/>
    <property type="molecule type" value="Genomic_DNA"/>
</dbReference>
<dbReference type="GO" id="GO:0003700">
    <property type="term" value="F:DNA-binding transcription factor activity"/>
    <property type="evidence" value="ECO:0007669"/>
    <property type="project" value="InterPro"/>
</dbReference>
<gene>
    <name evidence="5" type="ORF">Kalk_12255</name>
</gene>
<proteinExistence type="predicted"/>
<dbReference type="GO" id="GO:0005829">
    <property type="term" value="C:cytosol"/>
    <property type="evidence" value="ECO:0007669"/>
    <property type="project" value="TreeGrafter"/>
</dbReference>
<keyword evidence="1" id="KW-0805">Transcription regulation</keyword>
<keyword evidence="2" id="KW-0238">DNA-binding</keyword>
<dbReference type="Gene3D" id="1.10.10.60">
    <property type="entry name" value="Homeodomain-like"/>
    <property type="match status" value="1"/>
</dbReference>
<evidence type="ECO:0000256" key="3">
    <source>
        <dbReference type="ARBA" id="ARBA00023163"/>
    </source>
</evidence>
<feature type="domain" description="HTH araC/xylS-type" evidence="4">
    <location>
        <begin position="244"/>
        <end position="345"/>
    </location>
</feature>
<name>A0A2K9LLL9_9GAMM</name>
<dbReference type="SMART" id="SM00342">
    <property type="entry name" value="HTH_ARAC"/>
    <property type="match status" value="1"/>
</dbReference>
<sequence length="367" mass="42135">MKGNTMTAFEDQAIYPSAELFLIKQFMKREGFHPRQWLLGTGLKEEHILNPETLVSLRQFDIIYHNIFRITNRPDVALALGSCLNLSRWGVLSVAMICSQTLGSALETGNRFRSIVRSRFSLTPHFRKDVTEIVIDRQEGMSFPLSPSFSHELLICSMQSMIRSLVKERNVFAEVHLSYAPPAHYESYEKYFDCPFSFNREKSMLVIPNELMLRALPTGNPITEQQAIAVCKLEAERVAQVQKGDLTWMLRSEIGKQEGPLPSLDQIADRLHVTPRTLRRKLQEAGTSYRRICHEHQLQLALHYLADPKLKSSAVAHKCGFKDAASFREAFKRWTDMTPQEHRKRSRTTHVTMPSNNNHMMLDYAAA</sequence>
<dbReference type="InterPro" id="IPR009057">
    <property type="entry name" value="Homeodomain-like_sf"/>
</dbReference>
<dbReference type="PROSITE" id="PS01124">
    <property type="entry name" value="HTH_ARAC_FAMILY_2"/>
    <property type="match status" value="1"/>
</dbReference>
<organism evidence="5 6">
    <name type="scientific">Ketobacter alkanivorans</name>
    <dbReference type="NCBI Taxonomy" id="1917421"/>
    <lineage>
        <taxon>Bacteria</taxon>
        <taxon>Pseudomonadati</taxon>
        <taxon>Pseudomonadota</taxon>
        <taxon>Gammaproteobacteria</taxon>
        <taxon>Pseudomonadales</taxon>
        <taxon>Ketobacteraceae</taxon>
        <taxon>Ketobacter</taxon>
    </lineage>
</organism>
<reference evidence="6" key="1">
    <citation type="submission" date="2017-08" db="EMBL/GenBank/DDBJ databases">
        <title>Direct submision.</title>
        <authorList>
            <person name="Kim S.-J."/>
            <person name="Rhee S.-K."/>
        </authorList>
    </citation>
    <scope>NUCLEOTIDE SEQUENCE [LARGE SCALE GENOMIC DNA]</scope>
    <source>
        <strain evidence="6">GI5</strain>
    </source>
</reference>